<dbReference type="RefSeq" id="WP_045958583.1">
    <property type="nucleotide sequence ID" value="NZ_FO704551.1"/>
</dbReference>
<gene>
    <name evidence="1" type="ORF">XPG1_1721</name>
</gene>
<keyword evidence="2" id="KW-1185">Reference proteome</keyword>
<dbReference type="HOGENOM" id="CLU_523670_0_0_6"/>
<sequence>MRMGCYSGIQRLIVYFFCFSFLFISWPKPVAANPALAAGLLVRVIAQTVTKRAATQAAIRYPLTEAAVGRYALDQSVKATVNGMSREAARRAASVPMNSYLRKAGQVTWAGVTVTGGVMTASELIDSFRSDNLKVATDGVSLGNGKYEVRVGGRTQIVDFEPSPEAPVILYGSSFSGADNGAVITPSLPVVVNAFPLNDSNTGVFPVPSGVVKSVSFDHSRAVYEISIRDDTGDYYFIEDDRMSSIQNAMIFKAVKEFEKQYQPRIDEAKGDNVTFDYVDTSYTLDVLDFIPKEGSLFPSYPGIYTQISGAVTSYDAVVPAILHKKTLKPNYRPCKYITVSEVVDDIPVNTNKYMCTPPNDGDYVINDSRISESVYLSLNTDYKGDYFTKKNESNLIKSVSANELADILKDKPLNNNVVADLINDLLYDAAAQDNYEGMVLNDNDYIKESEISDALITLGIDKLTARDLFSPYQNIEINSSTNEKNINNSGGNTDITVDAKVDLGENPNIKSPDLDEPLTGKEIIQPIRDSMPFLSDFKIGSRDAICPVADISFSLFGVNVDETINSHCDIIEKNRKLIELIASIVWAFAALRMVLSA</sequence>
<proteinExistence type="predicted"/>
<dbReference type="EMBL" id="FO704551">
    <property type="protein sequence ID" value="CDG21376.1"/>
    <property type="molecule type" value="Genomic_DNA"/>
</dbReference>
<organism evidence="1 2">
    <name type="scientific">Xenorhabdus poinarii G6</name>
    <dbReference type="NCBI Taxonomy" id="1354304"/>
    <lineage>
        <taxon>Bacteria</taxon>
        <taxon>Pseudomonadati</taxon>
        <taxon>Pseudomonadota</taxon>
        <taxon>Gammaproteobacteria</taxon>
        <taxon>Enterobacterales</taxon>
        <taxon>Morganellaceae</taxon>
        <taxon>Xenorhabdus</taxon>
    </lineage>
</organism>
<dbReference type="OrthoDB" id="6424983at2"/>
<evidence type="ECO:0000313" key="2">
    <source>
        <dbReference type="Proteomes" id="UP000032735"/>
    </source>
</evidence>
<dbReference type="Proteomes" id="UP000032735">
    <property type="component" value="Chromosome"/>
</dbReference>
<dbReference type="STRING" id="1354304.XPG1_1721"/>
<accession>A0A068R388</accession>
<dbReference type="AlphaFoldDB" id="A0A068R388"/>
<reference evidence="1 2" key="1">
    <citation type="submission" date="2013-07" db="EMBL/GenBank/DDBJ databases">
        <authorList>
            <person name="Genoscope - CEA"/>
        </authorList>
    </citation>
    <scope>NUCLEOTIDE SEQUENCE [LARGE SCALE GENOMIC DNA]</scope>
    <source>
        <strain evidence="1 2">G6</strain>
    </source>
</reference>
<dbReference type="KEGG" id="xpo:XPG1_1721"/>
<protein>
    <submittedName>
        <fullName evidence="1">Uncharacterized protein</fullName>
    </submittedName>
</protein>
<evidence type="ECO:0000313" key="1">
    <source>
        <dbReference type="EMBL" id="CDG21376.1"/>
    </source>
</evidence>
<name>A0A068R388_9GAMM</name>